<evidence type="ECO:0000259" key="4">
    <source>
        <dbReference type="PROSITE" id="PS50045"/>
    </source>
</evidence>
<dbReference type="InterPro" id="IPR001789">
    <property type="entry name" value="Sig_transdc_resp-reg_receiver"/>
</dbReference>
<feature type="domain" description="Response regulatory" evidence="5">
    <location>
        <begin position="9"/>
        <end position="123"/>
    </location>
</feature>
<dbReference type="Proteomes" id="UP001500171">
    <property type="component" value="Unassembled WGS sequence"/>
</dbReference>
<accession>A0ABP9N2B1</accession>
<dbReference type="InterPro" id="IPR009057">
    <property type="entry name" value="Homeodomain-like_sf"/>
</dbReference>
<dbReference type="SUPFAM" id="SSF52540">
    <property type="entry name" value="P-loop containing nucleoside triphosphate hydrolases"/>
    <property type="match status" value="1"/>
</dbReference>
<dbReference type="SUPFAM" id="SSF52172">
    <property type="entry name" value="CheY-like"/>
    <property type="match status" value="1"/>
</dbReference>
<evidence type="ECO:0000259" key="5">
    <source>
        <dbReference type="PROSITE" id="PS50110"/>
    </source>
</evidence>
<dbReference type="PROSITE" id="PS50045">
    <property type="entry name" value="SIGMA54_INTERACT_4"/>
    <property type="match status" value="1"/>
</dbReference>
<reference evidence="7" key="1">
    <citation type="journal article" date="2019" name="Int. J. Syst. Evol. Microbiol.">
        <title>The Global Catalogue of Microorganisms (GCM) 10K type strain sequencing project: providing services to taxonomists for standard genome sequencing and annotation.</title>
        <authorList>
            <consortium name="The Broad Institute Genomics Platform"/>
            <consortium name="The Broad Institute Genome Sequencing Center for Infectious Disease"/>
            <person name="Wu L."/>
            <person name="Ma J."/>
        </authorList>
    </citation>
    <scope>NUCLEOTIDE SEQUENCE [LARGE SCALE GENOMIC DNA]</scope>
    <source>
        <strain evidence="7">JCM 18050</strain>
    </source>
</reference>
<dbReference type="Gene3D" id="1.10.10.60">
    <property type="entry name" value="Homeodomain-like"/>
    <property type="match status" value="1"/>
</dbReference>
<dbReference type="Pfam" id="PF02954">
    <property type="entry name" value="HTH_8"/>
    <property type="match status" value="1"/>
</dbReference>
<keyword evidence="7" id="KW-1185">Reference proteome</keyword>
<evidence type="ECO:0000256" key="1">
    <source>
        <dbReference type="ARBA" id="ARBA00022741"/>
    </source>
</evidence>
<evidence type="ECO:0000313" key="7">
    <source>
        <dbReference type="Proteomes" id="UP001500171"/>
    </source>
</evidence>
<dbReference type="InterPro" id="IPR011006">
    <property type="entry name" value="CheY-like_superfamily"/>
</dbReference>
<feature type="domain" description="Sigma-54 factor interaction" evidence="4">
    <location>
        <begin position="144"/>
        <end position="342"/>
    </location>
</feature>
<dbReference type="InterPro" id="IPR002078">
    <property type="entry name" value="Sigma_54_int"/>
</dbReference>
<keyword evidence="3" id="KW-0597">Phosphoprotein</keyword>
<sequence length="415" mass="48434">MDLLTEYENILIIDDDKDILQAYQALLKQQHKRVRVTDNPLNVTQIIPHDWNGIVITDIYMPYLSGVELMEKIHHIDKYIPVLLVTGHGDVPMAVDAVKKGAYDFLEKPVDPGLFIKKINLALAERETYLIQKSQKQQQITEHLIGDSIWAKEIREKIYAYSLTTLPVYLYGASGTGKLLAAKQLTPNSDNTPLQIHNLQQIDSFDEFELWIERAINGTLILQHIDLLPIKYQKILVQYQTQPNKPFRLVVTSLKRPEQLASEQILLPEFYYLFSLTQLECLSLQQRKKDIIILFEYYLKIACKRLSIKRPMVNETLKKTLNDRLWENNVSELINAAELFAVGIMPTKDSQSFFFINKNLSLEQNIEAYEKNLIIKALDMYHGKINEAADYLQIPRKKLYLRMKKYQLDKNRFKY</sequence>
<organism evidence="6 7">
    <name type="scientific">Orbus sasakiae</name>
    <dbReference type="NCBI Taxonomy" id="1078475"/>
    <lineage>
        <taxon>Bacteria</taxon>
        <taxon>Pseudomonadati</taxon>
        <taxon>Pseudomonadota</taxon>
        <taxon>Gammaproteobacteria</taxon>
        <taxon>Orbales</taxon>
        <taxon>Orbaceae</taxon>
        <taxon>Orbus</taxon>
    </lineage>
</organism>
<evidence type="ECO:0000256" key="3">
    <source>
        <dbReference type="PROSITE-ProRule" id="PRU00169"/>
    </source>
</evidence>
<dbReference type="InterPro" id="IPR027417">
    <property type="entry name" value="P-loop_NTPase"/>
</dbReference>
<name>A0ABP9N2B1_9GAMM</name>
<comment type="caution">
    <text evidence="6">The sequence shown here is derived from an EMBL/GenBank/DDBJ whole genome shotgun (WGS) entry which is preliminary data.</text>
</comment>
<dbReference type="SUPFAM" id="SSF46689">
    <property type="entry name" value="Homeodomain-like"/>
    <property type="match status" value="1"/>
</dbReference>
<dbReference type="SMART" id="SM00448">
    <property type="entry name" value="REC"/>
    <property type="match status" value="1"/>
</dbReference>
<evidence type="ECO:0000256" key="2">
    <source>
        <dbReference type="ARBA" id="ARBA00022840"/>
    </source>
</evidence>
<dbReference type="Gene3D" id="3.40.50.2300">
    <property type="match status" value="1"/>
</dbReference>
<dbReference type="PANTHER" id="PTHR32071">
    <property type="entry name" value="TRANSCRIPTIONAL REGULATORY PROTEIN"/>
    <property type="match status" value="1"/>
</dbReference>
<dbReference type="PANTHER" id="PTHR32071:SF29">
    <property type="entry name" value="PHOSPHOGLYCERATE TRANSPORT SYSTEM TRANSCRIPTIONAL REGULATORY PROTEIN PGTA"/>
    <property type="match status" value="1"/>
</dbReference>
<dbReference type="RefSeq" id="WP_345488462.1">
    <property type="nucleotide sequence ID" value="NZ_BAABHY010000001.1"/>
</dbReference>
<feature type="modified residue" description="4-aspartylphosphate" evidence="3">
    <location>
        <position position="58"/>
    </location>
</feature>
<dbReference type="Pfam" id="PF00072">
    <property type="entry name" value="Response_reg"/>
    <property type="match status" value="1"/>
</dbReference>
<dbReference type="EMBL" id="BAABHY010000001">
    <property type="protein sequence ID" value="GAA5105830.1"/>
    <property type="molecule type" value="Genomic_DNA"/>
</dbReference>
<protein>
    <submittedName>
        <fullName evidence="6">Two-component system response regulator PgtA</fullName>
    </submittedName>
</protein>
<dbReference type="Gene3D" id="3.40.50.300">
    <property type="entry name" value="P-loop containing nucleotide triphosphate hydrolases"/>
    <property type="match status" value="1"/>
</dbReference>
<keyword evidence="2" id="KW-0067">ATP-binding</keyword>
<gene>
    <name evidence="6" type="primary">pgtA</name>
    <name evidence="6" type="ORF">GCM10023211_04980</name>
</gene>
<dbReference type="PROSITE" id="PS50110">
    <property type="entry name" value="RESPONSE_REGULATORY"/>
    <property type="match status" value="1"/>
</dbReference>
<proteinExistence type="predicted"/>
<dbReference type="InterPro" id="IPR002197">
    <property type="entry name" value="HTH_Fis"/>
</dbReference>
<keyword evidence="1" id="KW-0547">Nucleotide-binding</keyword>
<evidence type="ECO:0000313" key="6">
    <source>
        <dbReference type="EMBL" id="GAA5105830.1"/>
    </source>
</evidence>
<dbReference type="Pfam" id="PF14532">
    <property type="entry name" value="Sigma54_activ_2"/>
    <property type="match status" value="1"/>
</dbReference>
<dbReference type="Gene3D" id="1.10.8.60">
    <property type="match status" value="1"/>
</dbReference>